<evidence type="ECO:0000313" key="2">
    <source>
        <dbReference type="EMBL" id="CAF0769727.1"/>
    </source>
</evidence>
<keyword evidence="1" id="KW-1133">Transmembrane helix</keyword>
<feature type="transmembrane region" description="Helical" evidence="1">
    <location>
        <begin position="6"/>
        <end position="29"/>
    </location>
</feature>
<dbReference type="EMBL" id="CAJNOJ010000008">
    <property type="protein sequence ID" value="CAF0769727.1"/>
    <property type="molecule type" value="Genomic_DNA"/>
</dbReference>
<dbReference type="Proteomes" id="UP000663852">
    <property type="component" value="Unassembled WGS sequence"/>
</dbReference>
<name>A0A813QM17_ADIRI</name>
<dbReference type="AlphaFoldDB" id="A0A813QM17"/>
<evidence type="ECO:0000313" key="3">
    <source>
        <dbReference type="Proteomes" id="UP000663852"/>
    </source>
</evidence>
<keyword evidence="1" id="KW-0812">Transmembrane</keyword>
<organism evidence="2 3">
    <name type="scientific">Adineta ricciae</name>
    <name type="common">Rotifer</name>
    <dbReference type="NCBI Taxonomy" id="249248"/>
    <lineage>
        <taxon>Eukaryota</taxon>
        <taxon>Metazoa</taxon>
        <taxon>Spiralia</taxon>
        <taxon>Gnathifera</taxon>
        <taxon>Rotifera</taxon>
        <taxon>Eurotatoria</taxon>
        <taxon>Bdelloidea</taxon>
        <taxon>Adinetida</taxon>
        <taxon>Adinetidae</taxon>
        <taxon>Adineta</taxon>
    </lineage>
</organism>
<accession>A0A813QM17</accession>
<proteinExistence type="predicted"/>
<feature type="transmembrane region" description="Helical" evidence="1">
    <location>
        <begin position="41"/>
        <end position="59"/>
    </location>
</feature>
<comment type="caution">
    <text evidence="2">The sequence shown here is derived from an EMBL/GenBank/DDBJ whole genome shotgun (WGS) entry which is preliminary data.</text>
</comment>
<dbReference type="SMART" id="SM01396">
    <property type="entry name" value="BC10"/>
    <property type="match status" value="1"/>
</dbReference>
<gene>
    <name evidence="2" type="ORF">EDS130_LOCUS3239</name>
</gene>
<dbReference type="Pfam" id="PF06726">
    <property type="entry name" value="BC10"/>
    <property type="match status" value="1"/>
</dbReference>
<reference evidence="2" key="1">
    <citation type="submission" date="2021-02" db="EMBL/GenBank/DDBJ databases">
        <authorList>
            <person name="Nowell W R."/>
        </authorList>
    </citation>
    <scope>NUCLEOTIDE SEQUENCE</scope>
</reference>
<protein>
    <submittedName>
        <fullName evidence="2">Uncharacterized protein</fullName>
    </submittedName>
</protein>
<sequence>MYCIQWLLPLILLPHPILPSIHHYLFLVLHLLNFVIEKRPLYILAVMFTLVTSTTTYKYPRAIFYSNNQEC</sequence>
<keyword evidence="1" id="KW-0472">Membrane</keyword>
<evidence type="ECO:0000256" key="1">
    <source>
        <dbReference type="SAM" id="Phobius"/>
    </source>
</evidence>
<dbReference type="InterPro" id="IPR009598">
    <property type="entry name" value="BCALP"/>
</dbReference>